<reference evidence="3 4" key="1">
    <citation type="journal article" date="2023" name="Life. Sci Alliance">
        <title>Evolutionary insights into 3D genome organization and epigenetic landscape of Vigna mungo.</title>
        <authorList>
            <person name="Junaid A."/>
            <person name="Singh B."/>
            <person name="Bhatia S."/>
        </authorList>
    </citation>
    <scope>NUCLEOTIDE SEQUENCE [LARGE SCALE GENOMIC DNA]</scope>
    <source>
        <strain evidence="3">Urdbean</strain>
    </source>
</reference>
<name>A0AAQ3NIN9_VIGMU</name>
<evidence type="ECO:0000259" key="2">
    <source>
        <dbReference type="Pfam" id="PF22516"/>
    </source>
</evidence>
<feature type="domain" description="Presequence protease mitochondrial-type C-terminal" evidence="2">
    <location>
        <begin position="123"/>
        <end position="250"/>
    </location>
</feature>
<dbReference type="InterPro" id="IPR055130">
    <property type="entry name" value="PreP_C"/>
</dbReference>
<dbReference type="GO" id="GO:0046872">
    <property type="term" value="F:metal ion binding"/>
    <property type="evidence" value="ECO:0007669"/>
    <property type="project" value="InterPro"/>
</dbReference>
<protein>
    <recommendedName>
        <fullName evidence="2">Presequence protease mitochondrial-type C-terminal domain-containing protein</fullName>
    </recommendedName>
</protein>
<feature type="region of interest" description="Disordered" evidence="1">
    <location>
        <begin position="342"/>
        <end position="366"/>
    </location>
</feature>
<dbReference type="Pfam" id="PF22516">
    <property type="entry name" value="PreP_C"/>
    <property type="match status" value="1"/>
</dbReference>
<dbReference type="GO" id="GO:0016485">
    <property type="term" value="P:protein processing"/>
    <property type="evidence" value="ECO:0007669"/>
    <property type="project" value="TreeGrafter"/>
</dbReference>
<dbReference type="Proteomes" id="UP001374535">
    <property type="component" value="Chromosome 5"/>
</dbReference>
<dbReference type="GO" id="GO:0009507">
    <property type="term" value="C:chloroplast"/>
    <property type="evidence" value="ECO:0007669"/>
    <property type="project" value="TreeGrafter"/>
</dbReference>
<dbReference type="InterPro" id="IPR011249">
    <property type="entry name" value="Metalloenz_LuxS/M16"/>
</dbReference>
<accession>A0AAQ3NIN9</accession>
<gene>
    <name evidence="3" type="ORF">V8G54_014241</name>
</gene>
<sequence length="366" mass="41843">MIILSSYLEFLETLEERVDQDWVDISSSLEEIRKSIFSKQGCLVNVTADGKNLANAEKVVSKFVDLLPTSSPIATTPRNFRLPLTNEAIVIPTQVNYVGKAANIYDVVVELTEASVILILTQARVFSFLSYRDPNLLKTLDVYDGTGDFLRKLQIDDDTLTKSIIGTIGDVDAYQLPDAKGYSRYVYEILQTVLAFHLICSMLRYLLGITEEERQRRREEILSTSLKDFKDFTDAMEAVKNKGVVVAVASQEDVDAAKKGRPDFFQKTPKTESLFSPGYSFVIFQFLFVKLCRQPGTSPKFHTNSVNNNLDVTHDNLIEWDILPFRVKVGELPPERGKRWWEEERREEGGERRGVRMEEEKMMEIR</sequence>
<dbReference type="SUPFAM" id="SSF63411">
    <property type="entry name" value="LuxS/MPP-like metallohydrolase"/>
    <property type="match status" value="2"/>
</dbReference>
<dbReference type="GO" id="GO:0004222">
    <property type="term" value="F:metalloendopeptidase activity"/>
    <property type="evidence" value="ECO:0007669"/>
    <property type="project" value="TreeGrafter"/>
</dbReference>
<evidence type="ECO:0000313" key="4">
    <source>
        <dbReference type="Proteomes" id="UP001374535"/>
    </source>
</evidence>
<dbReference type="PANTHER" id="PTHR43016">
    <property type="entry name" value="PRESEQUENCE PROTEASE"/>
    <property type="match status" value="1"/>
</dbReference>
<dbReference type="EMBL" id="CP144696">
    <property type="protein sequence ID" value="WVZ09711.1"/>
    <property type="molecule type" value="Genomic_DNA"/>
</dbReference>
<dbReference type="GO" id="GO:0005739">
    <property type="term" value="C:mitochondrion"/>
    <property type="evidence" value="ECO:0007669"/>
    <property type="project" value="TreeGrafter"/>
</dbReference>
<dbReference type="Gene3D" id="3.30.830.10">
    <property type="entry name" value="Metalloenzyme, LuxS/M16 peptidase-like"/>
    <property type="match status" value="2"/>
</dbReference>
<proteinExistence type="predicted"/>
<evidence type="ECO:0000313" key="3">
    <source>
        <dbReference type="EMBL" id="WVZ09711.1"/>
    </source>
</evidence>
<keyword evidence="4" id="KW-1185">Reference proteome</keyword>
<dbReference type="AlphaFoldDB" id="A0AAQ3NIN9"/>
<dbReference type="PANTHER" id="PTHR43016:SF13">
    <property type="entry name" value="PRESEQUENCE PROTEASE, MITOCHONDRIAL"/>
    <property type="match status" value="1"/>
</dbReference>
<organism evidence="3 4">
    <name type="scientific">Vigna mungo</name>
    <name type="common">Black gram</name>
    <name type="synonym">Phaseolus mungo</name>
    <dbReference type="NCBI Taxonomy" id="3915"/>
    <lineage>
        <taxon>Eukaryota</taxon>
        <taxon>Viridiplantae</taxon>
        <taxon>Streptophyta</taxon>
        <taxon>Embryophyta</taxon>
        <taxon>Tracheophyta</taxon>
        <taxon>Spermatophyta</taxon>
        <taxon>Magnoliopsida</taxon>
        <taxon>eudicotyledons</taxon>
        <taxon>Gunneridae</taxon>
        <taxon>Pentapetalae</taxon>
        <taxon>rosids</taxon>
        <taxon>fabids</taxon>
        <taxon>Fabales</taxon>
        <taxon>Fabaceae</taxon>
        <taxon>Papilionoideae</taxon>
        <taxon>50 kb inversion clade</taxon>
        <taxon>NPAAA clade</taxon>
        <taxon>indigoferoid/millettioid clade</taxon>
        <taxon>Phaseoleae</taxon>
        <taxon>Vigna</taxon>
    </lineage>
</organism>
<evidence type="ECO:0000256" key="1">
    <source>
        <dbReference type="SAM" id="MobiDB-lite"/>
    </source>
</evidence>